<dbReference type="Proteomes" id="UP000228987">
    <property type="component" value="Unassembled WGS sequence"/>
</dbReference>
<evidence type="ECO:0000313" key="3">
    <source>
        <dbReference type="EMBL" id="PCJ39531.1"/>
    </source>
</evidence>
<protein>
    <recommendedName>
        <fullName evidence="2">Haem-binding uptake Tiki superfamily ChaN domain-containing protein</fullName>
    </recommendedName>
</protein>
<name>A0A2A5C7S7_9GAMM</name>
<dbReference type="SUPFAM" id="SSF159501">
    <property type="entry name" value="EreA/ChaN-like"/>
    <property type="match status" value="1"/>
</dbReference>
<feature type="region of interest" description="Disordered" evidence="1">
    <location>
        <begin position="188"/>
        <end position="212"/>
    </location>
</feature>
<organism evidence="3 4">
    <name type="scientific">SAR86 cluster bacterium</name>
    <dbReference type="NCBI Taxonomy" id="2030880"/>
    <lineage>
        <taxon>Bacteria</taxon>
        <taxon>Pseudomonadati</taxon>
        <taxon>Pseudomonadota</taxon>
        <taxon>Gammaproteobacteria</taxon>
        <taxon>SAR86 cluster</taxon>
    </lineage>
</organism>
<reference evidence="4" key="1">
    <citation type="submission" date="2017-08" db="EMBL/GenBank/DDBJ databases">
        <title>A dynamic microbial community with high functional redundancy inhabits the cold, oxic subseafloor aquifer.</title>
        <authorList>
            <person name="Tully B.J."/>
            <person name="Wheat C.G."/>
            <person name="Glazer B.T."/>
            <person name="Huber J.A."/>
        </authorList>
    </citation>
    <scope>NUCLEOTIDE SEQUENCE [LARGE SCALE GENOMIC DNA]</scope>
</reference>
<proteinExistence type="predicted"/>
<comment type="caution">
    <text evidence="3">The sequence shown here is derived from an EMBL/GenBank/DDBJ whole genome shotgun (WGS) entry which is preliminary data.</text>
</comment>
<sequence length="312" mass="35143">MLLLSSCSLMSSSVIDINEQHYRIYRADGSSASLDDLLTEASQVDVTFLGESHNDPVAHYLELLLFESLADNMLALSLEMFETDIQYVLDEYLDDVITEVHLLESARAWDNYDSDYKPLIEFAKNNSLPVLAANAPRRYVNLVGREGQESLQNLGDEAKRFLPSLPYANASESYTENFLNLMQAMNAQSGQEPDDNHDNEEITPEQAEAAREQEERLQRTLAAQSLWDAGMAWSIASYLTEHSDTRVLHVNGSFHSAEGLGILDHLRRYRSQTSMLVITITADESFPEFDTESMLNQGDFVIVTDPSLPRSF</sequence>
<accession>A0A2A5C7S7</accession>
<evidence type="ECO:0000313" key="4">
    <source>
        <dbReference type="Proteomes" id="UP000228987"/>
    </source>
</evidence>
<dbReference type="Pfam" id="PF04187">
    <property type="entry name" value="Cofac_haem_bdg"/>
    <property type="match status" value="1"/>
</dbReference>
<dbReference type="CDD" id="cd14727">
    <property type="entry name" value="ChanN-like"/>
    <property type="match status" value="1"/>
</dbReference>
<evidence type="ECO:0000259" key="2">
    <source>
        <dbReference type="Pfam" id="PF04187"/>
    </source>
</evidence>
<dbReference type="AlphaFoldDB" id="A0A2A5C7S7"/>
<feature type="domain" description="Haem-binding uptake Tiki superfamily ChaN" evidence="2">
    <location>
        <begin position="38"/>
        <end position="266"/>
    </location>
</feature>
<dbReference type="InterPro" id="IPR007314">
    <property type="entry name" value="Cofac_haem-bd_dom"/>
</dbReference>
<evidence type="ECO:0000256" key="1">
    <source>
        <dbReference type="SAM" id="MobiDB-lite"/>
    </source>
</evidence>
<dbReference type="EMBL" id="NVWI01000014">
    <property type="protein sequence ID" value="PCJ39531.1"/>
    <property type="molecule type" value="Genomic_DNA"/>
</dbReference>
<gene>
    <name evidence="3" type="ORF">COA71_13830</name>
</gene>
<dbReference type="Gene3D" id="3.40.50.11550">
    <property type="match status" value="1"/>
</dbReference>